<evidence type="ECO:0000313" key="2">
    <source>
        <dbReference type="EMBL" id="GAX15698.1"/>
    </source>
</evidence>
<feature type="compositionally biased region" description="Basic and acidic residues" evidence="1">
    <location>
        <begin position="681"/>
        <end position="710"/>
    </location>
</feature>
<dbReference type="EMBL" id="BDSP01000095">
    <property type="protein sequence ID" value="GAX15698.1"/>
    <property type="molecule type" value="Genomic_DNA"/>
</dbReference>
<feature type="region of interest" description="Disordered" evidence="1">
    <location>
        <begin position="389"/>
        <end position="424"/>
    </location>
</feature>
<feature type="region of interest" description="Disordered" evidence="1">
    <location>
        <begin position="626"/>
        <end position="722"/>
    </location>
</feature>
<evidence type="ECO:0000256" key="1">
    <source>
        <dbReference type="SAM" id="MobiDB-lite"/>
    </source>
</evidence>
<dbReference type="PANTHER" id="PTHR35213:SF3">
    <property type="entry name" value="MYB-LIKE DOMAIN-CONTAINING PROTEIN"/>
    <property type="match status" value="1"/>
</dbReference>
<gene>
    <name evidence="2" type="ORF">FisN_3Hh172</name>
</gene>
<organism evidence="2 3">
    <name type="scientific">Fistulifera solaris</name>
    <name type="common">Oleaginous diatom</name>
    <dbReference type="NCBI Taxonomy" id="1519565"/>
    <lineage>
        <taxon>Eukaryota</taxon>
        <taxon>Sar</taxon>
        <taxon>Stramenopiles</taxon>
        <taxon>Ochrophyta</taxon>
        <taxon>Bacillariophyta</taxon>
        <taxon>Bacillariophyceae</taxon>
        <taxon>Bacillariophycidae</taxon>
        <taxon>Naviculales</taxon>
        <taxon>Naviculaceae</taxon>
        <taxon>Fistulifera</taxon>
    </lineage>
</organism>
<dbReference type="PANTHER" id="PTHR35213">
    <property type="entry name" value="RING-TYPE DOMAIN-CONTAINING PROTEIN-RELATED"/>
    <property type="match status" value="1"/>
</dbReference>
<feature type="compositionally biased region" description="Polar residues" evidence="1">
    <location>
        <begin position="1"/>
        <end position="46"/>
    </location>
</feature>
<evidence type="ECO:0000313" key="3">
    <source>
        <dbReference type="Proteomes" id="UP000198406"/>
    </source>
</evidence>
<proteinExistence type="predicted"/>
<feature type="compositionally biased region" description="Low complexity" evidence="1">
    <location>
        <begin position="650"/>
        <end position="670"/>
    </location>
</feature>
<comment type="caution">
    <text evidence="2">The sequence shown here is derived from an EMBL/GenBank/DDBJ whole genome shotgun (WGS) entry which is preliminary data.</text>
</comment>
<feature type="compositionally biased region" description="Polar residues" evidence="1">
    <location>
        <begin position="711"/>
        <end position="722"/>
    </location>
</feature>
<feature type="compositionally biased region" description="Polar residues" evidence="1">
    <location>
        <begin position="326"/>
        <end position="339"/>
    </location>
</feature>
<keyword evidence="3" id="KW-1185">Reference proteome</keyword>
<protein>
    <submittedName>
        <fullName evidence="2">Uncharacterized protein</fullName>
    </submittedName>
</protein>
<dbReference type="Proteomes" id="UP000198406">
    <property type="component" value="Unassembled WGS sequence"/>
</dbReference>
<name>A0A1Z5JPL2_FISSO</name>
<dbReference type="OrthoDB" id="49588at2759"/>
<sequence>MQNNNSQSRDTGQSSDCLPVQVQDNDMNVSSNAAQPQTSLRPLTATSQSNSSNIQSLQQQQLQILAAYNAATAFASHQLQTQGSNTGASGTSNLPSIAPSVASAPIPPAFMMNYLMAVSAMGFTSGLGAGMNPSFPLTALASAHKPKPVPHTPGVFQNCSLRSGKWIEEEEKYAALLIELFEKGKIPQCENGSTLRSFLSQKLHCPKMRISKKYAGRGIGKLVYTDQSKVAMTMEEETEHKNLVAKVLEAQEKFHQAALPSRNASTATMNGFGSLSAPSLIPGLPPTSSSNLGTPFTLIQPSLPISSQKGSFIASQVSSDVPKITAPTTTSTEQNNVSSEDAAKNLLEESAKLLRQSFLAAFYQSDAPNTTLNAQNGLEVKSDVQCSTTQQNNHALSAKTHNSNISGGRMSQLSESPNLASPFDLSGASTSLAKHNRGSLSEKEHSAITSRSYNEFQFPTGNGHLLGGKVSASGVYNMTSPDGSKKSARSDASSNPLFTAESYAMFAVESAMEASQHDAYLPCSRILSGTGDDQQCQIVLRSNSIDNIDGVVNLLSKQSTQKEQEVPLEKDKSRDSKMRGALITESNNHGAGGNERKISYDTLSTQRDLGYTATYEAMNIKPTYVSASERSCNPSTESESFSALESLRGSTNSENTESSASDGGSSSESSDCGHSVRRKRDHTEGEPSTKLPSRDAKRTRKEMTMAKEDASSTSSNDLRTTS</sequence>
<dbReference type="InParanoid" id="A0A1Z5JPL2"/>
<reference evidence="2 3" key="1">
    <citation type="journal article" date="2015" name="Plant Cell">
        <title>Oil accumulation by the oleaginous diatom Fistulifera solaris as revealed by the genome and transcriptome.</title>
        <authorList>
            <person name="Tanaka T."/>
            <person name="Maeda Y."/>
            <person name="Veluchamy A."/>
            <person name="Tanaka M."/>
            <person name="Abida H."/>
            <person name="Marechal E."/>
            <person name="Bowler C."/>
            <person name="Muto M."/>
            <person name="Sunaga Y."/>
            <person name="Tanaka M."/>
            <person name="Yoshino T."/>
            <person name="Taniguchi T."/>
            <person name="Fukuda Y."/>
            <person name="Nemoto M."/>
            <person name="Matsumoto M."/>
            <person name="Wong P.S."/>
            <person name="Aburatani S."/>
            <person name="Fujibuchi W."/>
        </authorList>
    </citation>
    <scope>NUCLEOTIDE SEQUENCE [LARGE SCALE GENOMIC DNA]</scope>
    <source>
        <strain evidence="2 3">JPCC DA0580</strain>
    </source>
</reference>
<dbReference type="AlphaFoldDB" id="A0A1Z5JPL2"/>
<feature type="region of interest" description="Disordered" evidence="1">
    <location>
        <begin position="316"/>
        <end position="339"/>
    </location>
</feature>
<accession>A0A1Z5JPL2</accession>
<feature type="compositionally biased region" description="Polar residues" evidence="1">
    <location>
        <begin position="389"/>
        <end position="419"/>
    </location>
</feature>
<feature type="compositionally biased region" description="Polar residues" evidence="1">
    <location>
        <begin position="626"/>
        <end position="643"/>
    </location>
</feature>
<feature type="region of interest" description="Disordered" evidence="1">
    <location>
        <begin position="1"/>
        <end position="47"/>
    </location>
</feature>